<sequence>MMRDRQFEGMEPKFLEKVDLSEVYFTRLRPGEDLFVGITGLCKENNMDRAVILSAIGSLCDVAFRDLKTGIELPVNVDKTNLMETYGPFELLTLEGDV</sequence>
<dbReference type="EMBL" id="BARU01023784">
    <property type="protein sequence ID" value="GAH57157.1"/>
    <property type="molecule type" value="Genomic_DNA"/>
</dbReference>
<dbReference type="Gene3D" id="3.30.1330.80">
    <property type="entry name" value="Hypothetical protein, similar to alpha- acetolactate decarboxylase, domain 2"/>
    <property type="match status" value="1"/>
</dbReference>
<dbReference type="Pfam" id="PF03479">
    <property type="entry name" value="PCC"/>
    <property type="match status" value="1"/>
</dbReference>
<protein>
    <recommendedName>
        <fullName evidence="1">PPC domain-containing protein</fullName>
    </recommendedName>
</protein>
<dbReference type="AlphaFoldDB" id="X1GIZ6"/>
<accession>X1GIZ6</accession>
<dbReference type="CDD" id="cd11378">
    <property type="entry name" value="DUF296"/>
    <property type="match status" value="1"/>
</dbReference>
<dbReference type="PROSITE" id="PS51742">
    <property type="entry name" value="PPC"/>
    <property type="match status" value="1"/>
</dbReference>
<proteinExistence type="predicted"/>
<feature type="domain" description="PPC" evidence="1">
    <location>
        <begin position="18"/>
        <end position="98"/>
    </location>
</feature>
<evidence type="ECO:0000259" key="1">
    <source>
        <dbReference type="PROSITE" id="PS51742"/>
    </source>
</evidence>
<evidence type="ECO:0000313" key="2">
    <source>
        <dbReference type="EMBL" id="GAH57157.1"/>
    </source>
</evidence>
<dbReference type="SUPFAM" id="SSF117856">
    <property type="entry name" value="AF0104/ALDC/Ptd012-like"/>
    <property type="match status" value="1"/>
</dbReference>
<dbReference type="InterPro" id="IPR005175">
    <property type="entry name" value="PPC_dom"/>
</dbReference>
<comment type="caution">
    <text evidence="2">The sequence shown here is derived from an EMBL/GenBank/DDBJ whole genome shotgun (WGS) entry which is preliminary data.</text>
</comment>
<organism evidence="2">
    <name type="scientific">marine sediment metagenome</name>
    <dbReference type="NCBI Taxonomy" id="412755"/>
    <lineage>
        <taxon>unclassified sequences</taxon>
        <taxon>metagenomes</taxon>
        <taxon>ecological metagenomes</taxon>
    </lineage>
</organism>
<feature type="non-terminal residue" evidence="2">
    <location>
        <position position="98"/>
    </location>
</feature>
<name>X1GIZ6_9ZZZZ</name>
<reference evidence="2" key="1">
    <citation type="journal article" date="2014" name="Front. Microbiol.">
        <title>High frequency of phylogenetically diverse reductive dehalogenase-homologous genes in deep subseafloor sedimentary metagenomes.</title>
        <authorList>
            <person name="Kawai M."/>
            <person name="Futagami T."/>
            <person name="Toyoda A."/>
            <person name="Takaki Y."/>
            <person name="Nishi S."/>
            <person name="Hori S."/>
            <person name="Arai W."/>
            <person name="Tsubouchi T."/>
            <person name="Morono Y."/>
            <person name="Uchiyama I."/>
            <person name="Ito T."/>
            <person name="Fujiyama A."/>
            <person name="Inagaki F."/>
            <person name="Takami H."/>
        </authorList>
    </citation>
    <scope>NUCLEOTIDE SEQUENCE</scope>
    <source>
        <strain evidence="2">Expedition CK06-06</strain>
    </source>
</reference>
<gene>
    <name evidence="2" type="ORF">S03H2_38560</name>
</gene>